<evidence type="ECO:0000313" key="2">
    <source>
        <dbReference type="EMBL" id="KAF2439888.1"/>
    </source>
</evidence>
<dbReference type="EMBL" id="MU001508">
    <property type="protein sequence ID" value="KAF2439888.1"/>
    <property type="molecule type" value="Genomic_DNA"/>
</dbReference>
<gene>
    <name evidence="2" type="ORF">P171DRAFT_114264</name>
</gene>
<feature type="compositionally biased region" description="Polar residues" evidence="1">
    <location>
        <begin position="46"/>
        <end position="55"/>
    </location>
</feature>
<sequence>METGMAGAESWSATVDSSHGRGQVLIVSSCLQAALMFFARKRSMTTSETWNTRSPKPTHPPTSLGGCSRSYPVPFVYLARCYRSQTAETVASRASASALQVCRGQLFVPKVINCPRRPQNNGFLTLLRRIRRWGSWRPSTSRGAPPIPKEPERAYLVDVALLVLLVFLDQRPV</sequence>
<comment type="caution">
    <text evidence="2">The sequence shown here is derived from an EMBL/GenBank/DDBJ whole genome shotgun (WGS) entry which is preliminary data.</text>
</comment>
<dbReference type="Proteomes" id="UP000799764">
    <property type="component" value="Unassembled WGS sequence"/>
</dbReference>
<evidence type="ECO:0000256" key="1">
    <source>
        <dbReference type="SAM" id="MobiDB-lite"/>
    </source>
</evidence>
<feature type="region of interest" description="Disordered" evidence="1">
    <location>
        <begin position="46"/>
        <end position="65"/>
    </location>
</feature>
<dbReference type="AlphaFoldDB" id="A0A9P4PAK9"/>
<accession>A0A9P4PAK9</accession>
<organism evidence="2 3">
    <name type="scientific">Karstenula rhodostoma CBS 690.94</name>
    <dbReference type="NCBI Taxonomy" id="1392251"/>
    <lineage>
        <taxon>Eukaryota</taxon>
        <taxon>Fungi</taxon>
        <taxon>Dikarya</taxon>
        <taxon>Ascomycota</taxon>
        <taxon>Pezizomycotina</taxon>
        <taxon>Dothideomycetes</taxon>
        <taxon>Pleosporomycetidae</taxon>
        <taxon>Pleosporales</taxon>
        <taxon>Massarineae</taxon>
        <taxon>Didymosphaeriaceae</taxon>
        <taxon>Karstenula</taxon>
    </lineage>
</organism>
<evidence type="ECO:0000313" key="3">
    <source>
        <dbReference type="Proteomes" id="UP000799764"/>
    </source>
</evidence>
<proteinExistence type="predicted"/>
<reference evidence="2" key="1">
    <citation type="journal article" date="2020" name="Stud. Mycol.">
        <title>101 Dothideomycetes genomes: a test case for predicting lifestyles and emergence of pathogens.</title>
        <authorList>
            <person name="Haridas S."/>
            <person name="Albert R."/>
            <person name="Binder M."/>
            <person name="Bloem J."/>
            <person name="Labutti K."/>
            <person name="Salamov A."/>
            <person name="Andreopoulos B."/>
            <person name="Baker S."/>
            <person name="Barry K."/>
            <person name="Bills G."/>
            <person name="Bluhm B."/>
            <person name="Cannon C."/>
            <person name="Castanera R."/>
            <person name="Culley D."/>
            <person name="Daum C."/>
            <person name="Ezra D."/>
            <person name="Gonzalez J."/>
            <person name="Henrissat B."/>
            <person name="Kuo A."/>
            <person name="Liang C."/>
            <person name="Lipzen A."/>
            <person name="Lutzoni F."/>
            <person name="Magnuson J."/>
            <person name="Mondo S."/>
            <person name="Nolan M."/>
            <person name="Ohm R."/>
            <person name="Pangilinan J."/>
            <person name="Park H.-J."/>
            <person name="Ramirez L."/>
            <person name="Alfaro M."/>
            <person name="Sun H."/>
            <person name="Tritt A."/>
            <person name="Yoshinaga Y."/>
            <person name="Zwiers L.-H."/>
            <person name="Turgeon B."/>
            <person name="Goodwin S."/>
            <person name="Spatafora J."/>
            <person name="Crous P."/>
            <person name="Grigoriev I."/>
        </authorList>
    </citation>
    <scope>NUCLEOTIDE SEQUENCE</scope>
    <source>
        <strain evidence="2">CBS 690.94</strain>
    </source>
</reference>
<protein>
    <submittedName>
        <fullName evidence="2">Uncharacterized protein</fullName>
    </submittedName>
</protein>
<keyword evidence="3" id="KW-1185">Reference proteome</keyword>
<name>A0A9P4PAK9_9PLEO</name>